<keyword evidence="5" id="KW-1185">Reference proteome</keyword>
<dbReference type="Proteomes" id="UP000198548">
    <property type="component" value="Unassembled WGS sequence"/>
</dbReference>
<feature type="domain" description="DUF302" evidence="1">
    <location>
        <begin position="36"/>
        <end position="97"/>
    </location>
</feature>
<dbReference type="CDD" id="cd14797">
    <property type="entry name" value="DUF302"/>
    <property type="match status" value="1"/>
</dbReference>
<dbReference type="InterPro" id="IPR005180">
    <property type="entry name" value="DUF302"/>
</dbReference>
<organism evidence="3 4">
    <name type="scientific">Alkalibacterium putridalgicola</name>
    <dbReference type="NCBI Taxonomy" id="426703"/>
    <lineage>
        <taxon>Bacteria</taxon>
        <taxon>Bacillati</taxon>
        <taxon>Bacillota</taxon>
        <taxon>Bacilli</taxon>
        <taxon>Lactobacillales</taxon>
        <taxon>Carnobacteriaceae</taxon>
        <taxon>Alkalibacterium</taxon>
    </lineage>
</organism>
<reference evidence="2 5" key="2">
    <citation type="submission" date="2019-07" db="EMBL/GenBank/DDBJ databases">
        <title>Whole genome shotgun sequence of Alkalibacterium putridalgicola NBRC 103243.</title>
        <authorList>
            <person name="Hosoyama A."/>
            <person name="Uohara A."/>
            <person name="Ohji S."/>
            <person name="Ichikawa N."/>
        </authorList>
    </citation>
    <scope>NUCLEOTIDE SEQUENCE [LARGE SCALE GENOMIC DNA]</scope>
    <source>
        <strain evidence="2 5">NBRC 103243</strain>
    </source>
</reference>
<dbReference type="SUPFAM" id="SSF103247">
    <property type="entry name" value="TT1751-like"/>
    <property type="match status" value="1"/>
</dbReference>
<dbReference type="Pfam" id="PF03625">
    <property type="entry name" value="DUF302"/>
    <property type="match status" value="1"/>
</dbReference>
<evidence type="ECO:0000313" key="5">
    <source>
        <dbReference type="Proteomes" id="UP000321425"/>
    </source>
</evidence>
<dbReference type="PANTHER" id="PTHR38342:SF1">
    <property type="entry name" value="SLR5037 PROTEIN"/>
    <property type="match status" value="1"/>
</dbReference>
<dbReference type="EMBL" id="BJUX01000004">
    <property type="protein sequence ID" value="GEK88540.1"/>
    <property type="molecule type" value="Genomic_DNA"/>
</dbReference>
<dbReference type="Gene3D" id="3.30.310.70">
    <property type="entry name" value="TT1751-like domain"/>
    <property type="match status" value="1"/>
</dbReference>
<protein>
    <submittedName>
        <fullName evidence="3">Uncharacterized conserved protein, DUF302 family</fullName>
    </submittedName>
</protein>
<gene>
    <name evidence="2" type="ORF">APU01nite_05790</name>
    <name evidence="3" type="ORF">SAMN04488100_13523</name>
</gene>
<dbReference type="InterPro" id="IPR016796">
    <property type="entry name" value="UCP021774"/>
</dbReference>
<dbReference type="PANTHER" id="PTHR38342">
    <property type="entry name" value="SLR5037 PROTEIN"/>
    <property type="match status" value="1"/>
</dbReference>
<dbReference type="RefSeq" id="WP_091489469.1">
    <property type="nucleotide sequence ID" value="NZ_BJUX01000004.1"/>
</dbReference>
<dbReference type="PIRSF" id="PIRSF021774">
    <property type="entry name" value="UCP021774"/>
    <property type="match status" value="1"/>
</dbReference>
<proteinExistence type="predicted"/>
<evidence type="ECO:0000313" key="3">
    <source>
        <dbReference type="EMBL" id="SEM21869.1"/>
    </source>
</evidence>
<evidence type="ECO:0000313" key="2">
    <source>
        <dbReference type="EMBL" id="GEK88540.1"/>
    </source>
</evidence>
<evidence type="ECO:0000259" key="1">
    <source>
        <dbReference type="Pfam" id="PF03625"/>
    </source>
</evidence>
<dbReference type="EMBL" id="FOBL01000035">
    <property type="protein sequence ID" value="SEM21869.1"/>
    <property type="molecule type" value="Genomic_DNA"/>
</dbReference>
<name>A0A1H7WLH8_9LACT</name>
<reference evidence="3 4" key="1">
    <citation type="submission" date="2016-10" db="EMBL/GenBank/DDBJ databases">
        <authorList>
            <person name="de Groot N.N."/>
        </authorList>
    </citation>
    <scope>NUCLEOTIDE SEQUENCE [LARGE SCALE GENOMIC DNA]</scope>
    <source>
        <strain evidence="3 4">DSM 19182</strain>
    </source>
</reference>
<dbReference type="OrthoDB" id="9791067at2"/>
<accession>A0A1H7WLH8</accession>
<sequence>MNYAYEEKSSHSYQDTLDKLKQAIADNSFGVLYEVNLKDKIEGKGFEFDKNFTVLDVCNPKLAKEVLDEQIEVGYFLPCKVVVYEKGEDVYAGVLKPTVLIDMVDNDSLHEAAVKVEDILTKAVKAAV</sequence>
<dbReference type="STRING" id="426703.SAMN04488100_13523"/>
<dbReference type="AlphaFoldDB" id="A0A1H7WLH8"/>
<evidence type="ECO:0000313" key="4">
    <source>
        <dbReference type="Proteomes" id="UP000198548"/>
    </source>
</evidence>
<dbReference type="InterPro" id="IPR035923">
    <property type="entry name" value="TT1751-like_sf"/>
</dbReference>
<dbReference type="Proteomes" id="UP000321425">
    <property type="component" value="Unassembled WGS sequence"/>
</dbReference>